<organism evidence="2 3">
    <name type="scientific">Ancylostoma ceylanicum</name>
    <dbReference type="NCBI Taxonomy" id="53326"/>
    <lineage>
        <taxon>Eukaryota</taxon>
        <taxon>Metazoa</taxon>
        <taxon>Ecdysozoa</taxon>
        <taxon>Nematoda</taxon>
        <taxon>Chromadorea</taxon>
        <taxon>Rhabditida</taxon>
        <taxon>Rhabditina</taxon>
        <taxon>Rhabditomorpha</taxon>
        <taxon>Strongyloidea</taxon>
        <taxon>Ancylostomatidae</taxon>
        <taxon>Ancylostomatinae</taxon>
        <taxon>Ancylostoma</taxon>
    </lineage>
</organism>
<dbReference type="PANTHER" id="PTHR23022">
    <property type="entry name" value="TRANSPOSABLE ELEMENT-RELATED"/>
    <property type="match status" value="1"/>
</dbReference>
<dbReference type="Proteomes" id="UP000024635">
    <property type="component" value="Unassembled WGS sequence"/>
</dbReference>
<comment type="caution">
    <text evidence="2">The sequence shown here is derived from an EMBL/GenBank/DDBJ whole genome shotgun (WGS) entry which is preliminary data.</text>
</comment>
<sequence>MDAEEYQDVLRMHLLPFLSGGRRRAYTFQQDNATVHVASSTKSWFNRHHIRLMDWPACSPDLNPIENLWGILARRVYANARQYSSVAELETAVRQAWDSIESSTLKNLVDGMQRRIFEVIYNKGGPTKY</sequence>
<dbReference type="Pfam" id="PF13358">
    <property type="entry name" value="DDE_3"/>
    <property type="match status" value="1"/>
</dbReference>
<dbReference type="InterPro" id="IPR036397">
    <property type="entry name" value="RNaseH_sf"/>
</dbReference>
<dbReference type="AlphaFoldDB" id="A0A016SQ41"/>
<protein>
    <recommendedName>
        <fullName evidence="1">Tc1-like transposase DDE domain-containing protein</fullName>
    </recommendedName>
</protein>
<dbReference type="InterPro" id="IPR038717">
    <property type="entry name" value="Tc1-like_DDE_dom"/>
</dbReference>
<dbReference type="Gene3D" id="3.30.420.10">
    <property type="entry name" value="Ribonuclease H-like superfamily/Ribonuclease H"/>
    <property type="match status" value="1"/>
</dbReference>
<dbReference type="InterPro" id="IPR052338">
    <property type="entry name" value="Transposase_5"/>
</dbReference>
<dbReference type="GO" id="GO:0003676">
    <property type="term" value="F:nucleic acid binding"/>
    <property type="evidence" value="ECO:0007669"/>
    <property type="project" value="InterPro"/>
</dbReference>
<proteinExistence type="predicted"/>
<dbReference type="PANTHER" id="PTHR23022:SF129">
    <property type="entry name" value="TRANSPOSABLE ELEMENT TC3 TRANSPOSASE"/>
    <property type="match status" value="1"/>
</dbReference>
<evidence type="ECO:0000259" key="1">
    <source>
        <dbReference type="Pfam" id="PF13358"/>
    </source>
</evidence>
<gene>
    <name evidence="2" type="primary">Acey_s0193.g1383</name>
    <name evidence="2" type="ORF">Y032_0193g1383</name>
</gene>
<dbReference type="STRING" id="53326.A0A016SQ41"/>
<dbReference type="OrthoDB" id="106945at2759"/>
<reference evidence="3" key="1">
    <citation type="journal article" date="2015" name="Nat. Genet.">
        <title>The genome and transcriptome of the zoonotic hookworm Ancylostoma ceylanicum identify infection-specific gene families.</title>
        <authorList>
            <person name="Schwarz E.M."/>
            <person name="Hu Y."/>
            <person name="Antoshechkin I."/>
            <person name="Miller M.M."/>
            <person name="Sternberg P.W."/>
            <person name="Aroian R.V."/>
        </authorList>
    </citation>
    <scope>NUCLEOTIDE SEQUENCE</scope>
    <source>
        <strain evidence="3">HY135</strain>
    </source>
</reference>
<evidence type="ECO:0000313" key="2">
    <source>
        <dbReference type="EMBL" id="EYB92467.1"/>
    </source>
</evidence>
<feature type="domain" description="Tc1-like transposase DDE" evidence="1">
    <location>
        <begin position="31"/>
        <end position="89"/>
    </location>
</feature>
<evidence type="ECO:0000313" key="3">
    <source>
        <dbReference type="Proteomes" id="UP000024635"/>
    </source>
</evidence>
<accession>A0A016SQ41</accession>
<name>A0A016SQ41_9BILA</name>
<keyword evidence="3" id="KW-1185">Reference proteome</keyword>
<dbReference type="EMBL" id="JARK01001529">
    <property type="protein sequence ID" value="EYB92467.1"/>
    <property type="molecule type" value="Genomic_DNA"/>
</dbReference>